<name>A0ACB6QW18_9PLEO</name>
<gene>
    <name evidence="1" type="ORF">BDR25DRAFT_355367</name>
</gene>
<feature type="non-terminal residue" evidence="1">
    <location>
        <position position="1"/>
    </location>
</feature>
<keyword evidence="2" id="KW-1185">Reference proteome</keyword>
<evidence type="ECO:0000313" key="2">
    <source>
        <dbReference type="Proteomes" id="UP000799755"/>
    </source>
</evidence>
<dbReference type="EMBL" id="MU003508">
    <property type="protein sequence ID" value="KAF2470257.1"/>
    <property type="molecule type" value="Genomic_DNA"/>
</dbReference>
<reference evidence="1" key="1">
    <citation type="journal article" date="2020" name="Stud. Mycol.">
        <title>101 Dothideomycetes genomes: a test case for predicting lifestyles and emergence of pathogens.</title>
        <authorList>
            <person name="Haridas S."/>
            <person name="Albert R."/>
            <person name="Binder M."/>
            <person name="Bloem J."/>
            <person name="Labutti K."/>
            <person name="Salamov A."/>
            <person name="Andreopoulos B."/>
            <person name="Baker S."/>
            <person name="Barry K."/>
            <person name="Bills G."/>
            <person name="Bluhm B."/>
            <person name="Cannon C."/>
            <person name="Castanera R."/>
            <person name="Culley D."/>
            <person name="Daum C."/>
            <person name="Ezra D."/>
            <person name="Gonzalez J."/>
            <person name="Henrissat B."/>
            <person name="Kuo A."/>
            <person name="Liang C."/>
            <person name="Lipzen A."/>
            <person name="Lutzoni F."/>
            <person name="Magnuson J."/>
            <person name="Mondo S."/>
            <person name="Nolan M."/>
            <person name="Ohm R."/>
            <person name="Pangilinan J."/>
            <person name="Park H.-J."/>
            <person name="Ramirez L."/>
            <person name="Alfaro M."/>
            <person name="Sun H."/>
            <person name="Tritt A."/>
            <person name="Yoshinaga Y."/>
            <person name="Zwiers L.-H."/>
            <person name="Turgeon B."/>
            <person name="Goodwin S."/>
            <person name="Spatafora J."/>
            <person name="Crous P."/>
            <person name="Grigoriev I."/>
        </authorList>
    </citation>
    <scope>NUCLEOTIDE SEQUENCE</scope>
    <source>
        <strain evidence="1">ATCC 200398</strain>
    </source>
</reference>
<dbReference type="Proteomes" id="UP000799755">
    <property type="component" value="Unassembled WGS sequence"/>
</dbReference>
<evidence type="ECO:0000313" key="1">
    <source>
        <dbReference type="EMBL" id="KAF2470257.1"/>
    </source>
</evidence>
<proteinExistence type="predicted"/>
<accession>A0ACB6QW18</accession>
<organism evidence="1 2">
    <name type="scientific">Lindgomyces ingoldianus</name>
    <dbReference type="NCBI Taxonomy" id="673940"/>
    <lineage>
        <taxon>Eukaryota</taxon>
        <taxon>Fungi</taxon>
        <taxon>Dikarya</taxon>
        <taxon>Ascomycota</taxon>
        <taxon>Pezizomycotina</taxon>
        <taxon>Dothideomycetes</taxon>
        <taxon>Pleosporomycetidae</taxon>
        <taxon>Pleosporales</taxon>
        <taxon>Lindgomycetaceae</taxon>
        <taxon>Lindgomyces</taxon>
    </lineage>
</organism>
<protein>
    <submittedName>
        <fullName evidence="1">Uncharacterized protein</fullName>
    </submittedName>
</protein>
<comment type="caution">
    <text evidence="1">The sequence shown here is derived from an EMBL/GenBank/DDBJ whole genome shotgun (WGS) entry which is preliminary data.</text>
</comment>
<sequence length="80" mass="8178">AACEPPTRVVLNVRSSSARSHACALASGFGLPVTASASLRDNSVPLPKRALGPKPASKHRSRLDLTESTISSAGEQPEGG</sequence>